<dbReference type="OMA" id="PNENPHP"/>
<keyword evidence="7" id="KW-1185">Reference proteome</keyword>
<evidence type="ECO:0000259" key="5">
    <source>
        <dbReference type="Pfam" id="PF04065"/>
    </source>
</evidence>
<dbReference type="FunFam" id="3.30.63.20:FF:000001">
    <property type="entry name" value="40S ribosomal protein S25"/>
    <property type="match status" value="1"/>
</dbReference>
<dbReference type="AlphaFoldDB" id="A0A9R0QPK5"/>
<dbReference type="GO" id="GO:0005634">
    <property type="term" value="C:nucleus"/>
    <property type="evidence" value="ECO:0007669"/>
    <property type="project" value="InterPro"/>
</dbReference>
<dbReference type="GO" id="GO:1990904">
    <property type="term" value="C:ribonucleoprotein complex"/>
    <property type="evidence" value="ECO:0007669"/>
    <property type="project" value="UniProtKB-KW"/>
</dbReference>
<dbReference type="Pfam" id="PF03297">
    <property type="entry name" value="Ribosomal_S25"/>
    <property type="match status" value="1"/>
</dbReference>
<evidence type="ECO:0000256" key="4">
    <source>
        <dbReference type="SAM" id="MobiDB-lite"/>
    </source>
</evidence>
<gene>
    <name evidence="6" type="ORF">TRITD_1Bv1G013090</name>
</gene>
<dbReference type="Gramene" id="TRITD1Bv1G013090.2">
    <property type="protein sequence ID" value="TRITD1Bv1G013090.2"/>
    <property type="gene ID" value="TRITD1Bv1G013090"/>
</dbReference>
<evidence type="ECO:0000313" key="7">
    <source>
        <dbReference type="Proteomes" id="UP000324705"/>
    </source>
</evidence>
<organism evidence="6 7">
    <name type="scientific">Triticum turgidum subsp. durum</name>
    <name type="common">Durum wheat</name>
    <name type="synonym">Triticum durum</name>
    <dbReference type="NCBI Taxonomy" id="4567"/>
    <lineage>
        <taxon>Eukaryota</taxon>
        <taxon>Viridiplantae</taxon>
        <taxon>Streptophyta</taxon>
        <taxon>Embryophyta</taxon>
        <taxon>Tracheophyta</taxon>
        <taxon>Spermatophyta</taxon>
        <taxon>Magnoliopsida</taxon>
        <taxon>Liliopsida</taxon>
        <taxon>Poales</taxon>
        <taxon>Poaceae</taxon>
        <taxon>BOP clade</taxon>
        <taxon>Pooideae</taxon>
        <taxon>Triticodae</taxon>
        <taxon>Triticeae</taxon>
        <taxon>Triticinae</taxon>
        <taxon>Triticum</taxon>
    </lineage>
</organism>
<feature type="domain" description="CCR4-Not complex component Not N-terminal" evidence="5">
    <location>
        <begin position="36"/>
        <end position="109"/>
    </location>
</feature>
<comment type="similarity">
    <text evidence="1">Belongs to the eukaryotic ribosomal protein eS25 family.</text>
</comment>
<feature type="region of interest" description="Disordered" evidence="4">
    <location>
        <begin position="101"/>
        <end position="145"/>
    </location>
</feature>
<name>A0A9R0QPK5_TRITD</name>
<reference evidence="6 7" key="1">
    <citation type="submission" date="2017-09" db="EMBL/GenBank/DDBJ databases">
        <authorList>
            <consortium name="International Durum Wheat Genome Sequencing Consortium (IDWGSC)"/>
            <person name="Milanesi L."/>
        </authorList>
    </citation>
    <scope>NUCLEOTIDE SEQUENCE [LARGE SCALE GENOMIC DNA]</scope>
    <source>
        <strain evidence="7">cv. Svevo</strain>
    </source>
</reference>
<dbReference type="Pfam" id="PF04065">
    <property type="entry name" value="Not3"/>
    <property type="match status" value="1"/>
</dbReference>
<dbReference type="EMBL" id="LT934112">
    <property type="protein sequence ID" value="VAH12954.1"/>
    <property type="molecule type" value="Genomic_DNA"/>
</dbReference>
<evidence type="ECO:0000256" key="2">
    <source>
        <dbReference type="ARBA" id="ARBA00022980"/>
    </source>
</evidence>
<dbReference type="InterPro" id="IPR007207">
    <property type="entry name" value="Not_N"/>
</dbReference>
<keyword evidence="2" id="KW-0689">Ribosomal protein</keyword>
<dbReference type="GO" id="GO:0006355">
    <property type="term" value="P:regulation of DNA-templated transcription"/>
    <property type="evidence" value="ECO:0007669"/>
    <property type="project" value="InterPro"/>
</dbReference>
<proteinExistence type="inferred from homology"/>
<dbReference type="Proteomes" id="UP000324705">
    <property type="component" value="Chromosome 1B"/>
</dbReference>
<protein>
    <recommendedName>
        <fullName evidence="5">CCR4-Not complex component Not N-terminal domain-containing protein</fullName>
    </recommendedName>
</protein>
<evidence type="ECO:0000256" key="1">
    <source>
        <dbReference type="ARBA" id="ARBA00009106"/>
    </source>
</evidence>
<evidence type="ECO:0000313" key="6">
    <source>
        <dbReference type="EMBL" id="VAH12954.1"/>
    </source>
</evidence>
<sequence>MVMGVASLLPPLDALHGSWRWAGLARQCAPNAMGASRKLQGEIDRVLKKVQEGVDVFDSIWNKVYDTANANQKEKFEADLKKEIKKLQHYRDQIKTWIQSSEIKDKKMEQEPSMDDIDEEEIDSPNKPAKSGGGKQKKWSKGKQKEKVNNTVILDQAPYDKLLTKVPKYKQITPSVLSERLRINGSLALRAIKDLMERGLIRMVSI</sequence>
<keyword evidence="3" id="KW-0687">Ribonucleoprotein</keyword>
<dbReference type="GO" id="GO:0005840">
    <property type="term" value="C:ribosome"/>
    <property type="evidence" value="ECO:0007669"/>
    <property type="project" value="UniProtKB-KW"/>
</dbReference>
<dbReference type="Gene3D" id="3.30.63.20">
    <property type="match status" value="1"/>
</dbReference>
<dbReference type="PANTHER" id="PTHR12850">
    <property type="entry name" value="40S RIBOSOMAL PROTEIN S25"/>
    <property type="match status" value="1"/>
</dbReference>
<dbReference type="InterPro" id="IPR004977">
    <property type="entry name" value="Ribosomal_eS25"/>
</dbReference>
<feature type="compositionally biased region" description="Acidic residues" evidence="4">
    <location>
        <begin position="112"/>
        <end position="123"/>
    </location>
</feature>
<evidence type="ECO:0000256" key="3">
    <source>
        <dbReference type="ARBA" id="ARBA00023274"/>
    </source>
</evidence>
<accession>A0A9R0QPK5</accession>